<sequence length="89" mass="9889">MLAYMTQWDGRYLVQTDSFYPSSNRCHACGYLSDTIPRSVRQWDCPDCDASHDRDVNAAKNILKAGKAVGTGADKLREHEKTTAGHVEG</sequence>
<dbReference type="Pfam" id="PF07282">
    <property type="entry name" value="Cas12f1-like_TNB"/>
    <property type="match status" value="1"/>
</dbReference>
<evidence type="ECO:0000256" key="2">
    <source>
        <dbReference type="SAM" id="MobiDB-lite"/>
    </source>
</evidence>
<protein>
    <submittedName>
        <fullName evidence="4">Zinc ribbon domain-containing protein</fullName>
    </submittedName>
</protein>
<dbReference type="RefSeq" id="WP_268247067.1">
    <property type="nucleotide sequence ID" value="NZ_BMXD01000020.1"/>
</dbReference>
<dbReference type="InterPro" id="IPR010095">
    <property type="entry name" value="Cas12f1-like_TNB"/>
</dbReference>
<keyword evidence="1" id="KW-0238">DNA-binding</keyword>
<evidence type="ECO:0000256" key="1">
    <source>
        <dbReference type="ARBA" id="ARBA00023125"/>
    </source>
</evidence>
<proteinExistence type="predicted"/>
<comment type="caution">
    <text evidence="4">The sequence shown here is derived from an EMBL/GenBank/DDBJ whole genome shotgun (WGS) entry which is preliminary data.</text>
</comment>
<keyword evidence="5" id="KW-1185">Reference proteome</keyword>
<evidence type="ECO:0000313" key="5">
    <source>
        <dbReference type="Proteomes" id="UP001595640"/>
    </source>
</evidence>
<feature type="compositionally biased region" description="Basic and acidic residues" evidence="2">
    <location>
        <begin position="74"/>
        <end position="89"/>
    </location>
</feature>
<accession>A0ABV7LZQ3</accession>
<dbReference type="Proteomes" id="UP001595640">
    <property type="component" value="Unassembled WGS sequence"/>
</dbReference>
<reference evidence="5" key="1">
    <citation type="journal article" date="2019" name="Int. J. Syst. Evol. Microbiol.">
        <title>The Global Catalogue of Microorganisms (GCM) 10K type strain sequencing project: providing services to taxonomists for standard genome sequencing and annotation.</title>
        <authorList>
            <consortium name="The Broad Institute Genomics Platform"/>
            <consortium name="The Broad Institute Genome Sequencing Center for Infectious Disease"/>
            <person name="Wu L."/>
            <person name="Ma J."/>
        </authorList>
    </citation>
    <scope>NUCLEOTIDE SEQUENCE [LARGE SCALE GENOMIC DNA]</scope>
    <source>
        <strain evidence="5">KCTC 12847</strain>
    </source>
</reference>
<feature type="domain" description="Cas12f1-like TNB" evidence="3">
    <location>
        <begin position="1"/>
        <end position="62"/>
    </location>
</feature>
<gene>
    <name evidence="4" type="ORF">ACFOEI_08410</name>
</gene>
<dbReference type="EMBL" id="JBHRUH010000013">
    <property type="protein sequence ID" value="MFC3292092.1"/>
    <property type="molecule type" value="Genomic_DNA"/>
</dbReference>
<organism evidence="4 5">
    <name type="scientific">Modicisalibacter luteus</name>
    <dbReference type="NCBI Taxonomy" id="453962"/>
    <lineage>
        <taxon>Bacteria</taxon>
        <taxon>Pseudomonadati</taxon>
        <taxon>Pseudomonadota</taxon>
        <taxon>Gammaproteobacteria</taxon>
        <taxon>Oceanospirillales</taxon>
        <taxon>Halomonadaceae</taxon>
        <taxon>Modicisalibacter</taxon>
    </lineage>
</organism>
<evidence type="ECO:0000313" key="4">
    <source>
        <dbReference type="EMBL" id="MFC3292092.1"/>
    </source>
</evidence>
<feature type="region of interest" description="Disordered" evidence="2">
    <location>
        <begin position="70"/>
        <end position="89"/>
    </location>
</feature>
<name>A0ABV7LZQ3_9GAMM</name>
<evidence type="ECO:0000259" key="3">
    <source>
        <dbReference type="Pfam" id="PF07282"/>
    </source>
</evidence>